<reference evidence="1" key="1">
    <citation type="submission" date="2018-05" db="EMBL/GenBank/DDBJ databases">
        <authorList>
            <person name="Lanie J.A."/>
            <person name="Ng W.-L."/>
            <person name="Kazmierczak K.M."/>
            <person name="Andrzejewski T.M."/>
            <person name="Davidsen T.M."/>
            <person name="Wayne K.J."/>
            <person name="Tettelin H."/>
            <person name="Glass J.I."/>
            <person name="Rusch D."/>
            <person name="Podicherti R."/>
            <person name="Tsui H.-C.T."/>
            <person name="Winkler M.E."/>
        </authorList>
    </citation>
    <scope>NUCLEOTIDE SEQUENCE</scope>
</reference>
<dbReference type="AlphaFoldDB" id="A0A383EF57"/>
<dbReference type="Pfam" id="PF13328">
    <property type="entry name" value="HD_4"/>
    <property type="match status" value="1"/>
</dbReference>
<dbReference type="SUPFAM" id="SSF109604">
    <property type="entry name" value="HD-domain/PDEase-like"/>
    <property type="match status" value="1"/>
</dbReference>
<protein>
    <recommendedName>
        <fullName evidence="2">HD domain-containing protein</fullName>
    </recommendedName>
</protein>
<dbReference type="PANTHER" id="PTHR21262:SF31">
    <property type="entry name" value="GTP PYROPHOSPHOKINASE"/>
    <property type="match status" value="1"/>
</dbReference>
<gene>
    <name evidence="1" type="ORF">METZ01_LOCUS508350</name>
</gene>
<accession>A0A383EF57</accession>
<feature type="non-terminal residue" evidence="1">
    <location>
        <position position="94"/>
    </location>
</feature>
<name>A0A383EF57_9ZZZZ</name>
<evidence type="ECO:0000313" key="1">
    <source>
        <dbReference type="EMBL" id="SVE55496.1"/>
    </source>
</evidence>
<organism evidence="1">
    <name type="scientific">marine metagenome</name>
    <dbReference type="NCBI Taxonomy" id="408172"/>
    <lineage>
        <taxon>unclassified sequences</taxon>
        <taxon>metagenomes</taxon>
        <taxon>ecological metagenomes</taxon>
    </lineage>
</organism>
<proteinExistence type="predicted"/>
<sequence>MLLEKLKNILPQDGSEYTKDFLEIIQNLYPTSDPEKNIVIYLWDAYCFSKNAHDGQLRRSGKPYFTHCASVGVILSEWKMDSKTIAAGLMHDVI</sequence>
<dbReference type="EMBL" id="UINC01225428">
    <property type="protein sequence ID" value="SVE55496.1"/>
    <property type="molecule type" value="Genomic_DNA"/>
</dbReference>
<dbReference type="Gene3D" id="1.10.3210.10">
    <property type="entry name" value="Hypothetical protein af1432"/>
    <property type="match status" value="1"/>
</dbReference>
<dbReference type="PANTHER" id="PTHR21262">
    <property type="entry name" value="GUANOSINE-3',5'-BIS DIPHOSPHATE 3'-PYROPHOSPHOHYDROLASE"/>
    <property type="match status" value="1"/>
</dbReference>
<evidence type="ECO:0008006" key="2">
    <source>
        <dbReference type="Google" id="ProtNLM"/>
    </source>
</evidence>